<dbReference type="SUPFAM" id="SSF52499">
    <property type="entry name" value="Isochorismatase-like hydrolases"/>
    <property type="match status" value="1"/>
</dbReference>
<evidence type="ECO:0000259" key="2">
    <source>
        <dbReference type="Pfam" id="PF00857"/>
    </source>
</evidence>
<reference evidence="3 4" key="1">
    <citation type="submission" date="2019-03" db="EMBL/GenBank/DDBJ databases">
        <title>Metabolic potential of uncultured bacteria and archaea associated with petroleum seepage in deep-sea sediments.</title>
        <authorList>
            <person name="Dong X."/>
            <person name="Hubert C."/>
        </authorList>
    </citation>
    <scope>NUCLEOTIDE SEQUENCE [LARGE SCALE GENOMIC DNA]</scope>
    <source>
        <strain evidence="3">E44_bin92</strain>
    </source>
</reference>
<dbReference type="InterPro" id="IPR036380">
    <property type="entry name" value="Isochorismatase-like_sf"/>
</dbReference>
<dbReference type="AlphaFoldDB" id="A0A523QLB6"/>
<keyword evidence="1 3" id="KW-0378">Hydrolase</keyword>
<dbReference type="Proteomes" id="UP000320781">
    <property type="component" value="Unassembled WGS sequence"/>
</dbReference>
<dbReference type="PANTHER" id="PTHR43540:SF6">
    <property type="entry name" value="ISOCHORISMATASE-LIKE DOMAIN-CONTAINING PROTEIN"/>
    <property type="match status" value="1"/>
</dbReference>
<gene>
    <name evidence="3" type="ORF">E3J95_01665</name>
</gene>
<sequence length="173" mass="19928">MAKEALVVIDMLRDFVEKGAPLEVPSARAIVPHLQKRIQEARQRGAAIIYVCDAHRVDDEEFAKWPPHALEGTRGAEVIDEIKPHREDFLVHKRRYSAFLGTDLELLLRELKVEKIYITGVLTNVCVFFTAFEASMRNYEVVIWVDSVAALSENDHQFALDQMRRVLKIRVEE</sequence>
<name>A0A523QLB6_UNCAE</name>
<accession>A0A523QLB6</accession>
<dbReference type="EMBL" id="SOKU01000077">
    <property type="protein sequence ID" value="TES86559.1"/>
    <property type="molecule type" value="Genomic_DNA"/>
</dbReference>
<dbReference type="Pfam" id="PF00857">
    <property type="entry name" value="Isochorismatase"/>
    <property type="match status" value="1"/>
</dbReference>
<dbReference type="CDD" id="cd00431">
    <property type="entry name" value="cysteine_hydrolases"/>
    <property type="match status" value="1"/>
</dbReference>
<comment type="caution">
    <text evidence="3">The sequence shown here is derived from an EMBL/GenBank/DDBJ whole genome shotgun (WGS) entry which is preliminary data.</text>
</comment>
<dbReference type="Gene3D" id="3.40.50.850">
    <property type="entry name" value="Isochorismatase-like"/>
    <property type="match status" value="1"/>
</dbReference>
<evidence type="ECO:0000313" key="4">
    <source>
        <dbReference type="Proteomes" id="UP000320781"/>
    </source>
</evidence>
<feature type="domain" description="Isochorismatase-like" evidence="2">
    <location>
        <begin position="5"/>
        <end position="164"/>
    </location>
</feature>
<dbReference type="GO" id="GO:0016787">
    <property type="term" value="F:hydrolase activity"/>
    <property type="evidence" value="ECO:0007669"/>
    <property type="project" value="UniProtKB-KW"/>
</dbReference>
<evidence type="ECO:0000313" key="3">
    <source>
        <dbReference type="EMBL" id="TES86559.1"/>
    </source>
</evidence>
<evidence type="ECO:0000256" key="1">
    <source>
        <dbReference type="ARBA" id="ARBA00022801"/>
    </source>
</evidence>
<dbReference type="InterPro" id="IPR000868">
    <property type="entry name" value="Isochorismatase-like_dom"/>
</dbReference>
<dbReference type="InterPro" id="IPR050272">
    <property type="entry name" value="Isochorismatase-like_hydrls"/>
</dbReference>
<organism evidence="3 4">
    <name type="scientific">Aerophobetes bacterium</name>
    <dbReference type="NCBI Taxonomy" id="2030807"/>
    <lineage>
        <taxon>Bacteria</taxon>
        <taxon>Candidatus Aerophobota</taxon>
    </lineage>
</organism>
<proteinExistence type="predicted"/>
<protein>
    <submittedName>
        <fullName evidence="3">Cysteine hydrolase</fullName>
    </submittedName>
</protein>
<dbReference type="PANTHER" id="PTHR43540">
    <property type="entry name" value="PEROXYUREIDOACRYLATE/UREIDOACRYLATE AMIDOHYDROLASE-RELATED"/>
    <property type="match status" value="1"/>
</dbReference>